<protein>
    <submittedName>
        <fullName evidence="1">Uncharacterized protein</fullName>
    </submittedName>
</protein>
<accession>A0A7X9XDD9</accession>
<sequence>MDNNFQIYIEHFIPEEQIIIFLTQFFKNNSVMHLEAVGEYDKDTIFYQLCYEEKGFRTQLQLVVTNELKGREKMIPFLKSLSEKYQSKVIFDLGYPDWYYYLIKNESLFFVYLDDSIEDSVNYIEDSLIEVNEQLLLEGYYDQF</sequence>
<dbReference type="AlphaFoldDB" id="A0A7X9XDD9"/>
<organism evidence="1 2">
    <name type="scientific">Flammeovirga aprica JL-4</name>
    <dbReference type="NCBI Taxonomy" id="694437"/>
    <lineage>
        <taxon>Bacteria</taxon>
        <taxon>Pseudomonadati</taxon>
        <taxon>Bacteroidota</taxon>
        <taxon>Cytophagia</taxon>
        <taxon>Cytophagales</taxon>
        <taxon>Flammeovirgaceae</taxon>
        <taxon>Flammeovirga</taxon>
    </lineage>
</organism>
<evidence type="ECO:0000313" key="2">
    <source>
        <dbReference type="Proteomes" id="UP000576082"/>
    </source>
</evidence>
<gene>
    <name evidence="1" type="ORF">HHU12_32615</name>
</gene>
<evidence type="ECO:0000313" key="1">
    <source>
        <dbReference type="EMBL" id="NME72747.1"/>
    </source>
</evidence>
<dbReference type="RefSeq" id="WP_169660917.1">
    <property type="nucleotide sequence ID" value="NZ_JABANE010000203.1"/>
</dbReference>
<dbReference type="EMBL" id="JABANE010000203">
    <property type="protein sequence ID" value="NME72747.1"/>
    <property type="molecule type" value="Genomic_DNA"/>
</dbReference>
<proteinExistence type="predicted"/>
<reference evidence="1 2" key="1">
    <citation type="submission" date="2020-04" db="EMBL/GenBank/DDBJ databases">
        <title>Flammeovirga sp. SR4, a novel species isolated from seawater.</title>
        <authorList>
            <person name="Wang X."/>
        </authorList>
    </citation>
    <scope>NUCLEOTIDE SEQUENCE [LARGE SCALE GENOMIC DNA]</scope>
    <source>
        <strain evidence="1 2">ATCC 23126</strain>
    </source>
</reference>
<dbReference type="Proteomes" id="UP000576082">
    <property type="component" value="Unassembled WGS sequence"/>
</dbReference>
<keyword evidence="2" id="KW-1185">Reference proteome</keyword>
<name>A0A7X9XDD9_9BACT</name>
<comment type="caution">
    <text evidence="1">The sequence shown here is derived from an EMBL/GenBank/DDBJ whole genome shotgun (WGS) entry which is preliminary data.</text>
</comment>